<dbReference type="Pfam" id="PF02901">
    <property type="entry name" value="PFL-like"/>
    <property type="match status" value="1"/>
</dbReference>
<evidence type="ECO:0000259" key="5">
    <source>
        <dbReference type="PROSITE" id="PS51554"/>
    </source>
</evidence>
<dbReference type="GO" id="GO:0005829">
    <property type="term" value="C:cytosol"/>
    <property type="evidence" value="ECO:0007669"/>
    <property type="project" value="TreeGrafter"/>
</dbReference>
<dbReference type="PROSITE" id="PS51149">
    <property type="entry name" value="GLY_RADICAL_2"/>
    <property type="match status" value="1"/>
</dbReference>
<feature type="domain" description="Glycine radical" evidence="4">
    <location>
        <begin position="187"/>
        <end position="307"/>
    </location>
</feature>
<sequence length="307" mass="33818">MESMEEVKEAFKKQIEYFVKWHIMNISSFEYVAREVLPNPLVSATMEGCMESGMDVMHGGAKYNSTGDSGVGIGNVADSLNIINHCVFEKKICTAQEMYDAILNNWEGYEDLHRYILNEAPHYGNGLPESDRFATFAAKVFGDAVNSLTGPRGRCSAGLYPVTTNVMFGMITNATPDGRHKGEPLADGIAAPQQMDKNGPTGVISSVAAIDQENFPNGTLMNLKFHPSALAGEDGWKKLSQLMETYFNMGGMELQINVISTDTLKDAQKNPDKHKDLVVRVAGFSAYFVELHESGQNDLIRRTELAM</sequence>
<dbReference type="InterPro" id="IPR051215">
    <property type="entry name" value="GRE"/>
</dbReference>
<dbReference type="SUPFAM" id="SSF51998">
    <property type="entry name" value="PFL-like glycyl radical enzymes"/>
    <property type="match status" value="1"/>
</dbReference>
<dbReference type="Gene3D" id="3.20.70.20">
    <property type="match status" value="1"/>
</dbReference>
<keyword evidence="2" id="KW-0456">Lyase</keyword>
<proteinExistence type="predicted"/>
<protein>
    <submittedName>
        <fullName evidence="6">Uncharacterized protein</fullName>
    </submittedName>
</protein>
<dbReference type="AlphaFoldDB" id="A0A974XDK2"/>
<dbReference type="InterPro" id="IPR001150">
    <property type="entry name" value="Gly_radical"/>
</dbReference>
<feature type="domain" description="PFL" evidence="5">
    <location>
        <begin position="1"/>
        <end position="180"/>
    </location>
</feature>
<accession>A0A974XDK2</accession>
<evidence type="ECO:0000313" key="6">
    <source>
        <dbReference type="EMBL" id="QSX07858.1"/>
    </source>
</evidence>
<keyword evidence="7" id="KW-1185">Reference proteome</keyword>
<dbReference type="PANTHER" id="PTHR43641:SF2">
    <property type="entry name" value="DEHYDRATASE YBIW-RELATED"/>
    <property type="match status" value="1"/>
</dbReference>
<keyword evidence="1 3" id="KW-0556">Organic radical</keyword>
<dbReference type="PROSITE" id="PS51554">
    <property type="entry name" value="PFL"/>
    <property type="match status" value="1"/>
</dbReference>
<name>A0A974XDK2_9FIRM</name>
<dbReference type="Proteomes" id="UP000663499">
    <property type="component" value="Chromosome"/>
</dbReference>
<reference evidence="6" key="1">
    <citation type="submission" date="2021-03" db="EMBL/GenBank/DDBJ databases">
        <title>Alkalibacter marinus sp. nov., isolated from tidal flat sediment.</title>
        <authorList>
            <person name="Namirimu T."/>
            <person name="Yang J.-A."/>
            <person name="Yang S.-H."/>
            <person name="Kim Y.-J."/>
            <person name="Kwon K.K."/>
        </authorList>
    </citation>
    <scope>NUCLEOTIDE SEQUENCE</scope>
    <source>
        <strain evidence="6">ES005</strain>
    </source>
</reference>
<dbReference type="PANTHER" id="PTHR43641">
    <property type="entry name" value="FORMATE ACETYLTRANSFERASE 3-RELATED"/>
    <property type="match status" value="1"/>
</dbReference>
<organism evidence="6 7">
    <name type="scientific">Alkalibacter rhizosphaerae</name>
    <dbReference type="NCBI Taxonomy" id="2815577"/>
    <lineage>
        <taxon>Bacteria</taxon>
        <taxon>Bacillati</taxon>
        <taxon>Bacillota</taxon>
        <taxon>Clostridia</taxon>
        <taxon>Eubacteriales</taxon>
        <taxon>Eubacteriaceae</taxon>
        <taxon>Alkalibacter</taxon>
    </lineage>
</organism>
<evidence type="ECO:0000313" key="7">
    <source>
        <dbReference type="Proteomes" id="UP000663499"/>
    </source>
</evidence>
<dbReference type="Pfam" id="PF01228">
    <property type="entry name" value="Gly_radical"/>
    <property type="match status" value="1"/>
</dbReference>
<evidence type="ECO:0000256" key="3">
    <source>
        <dbReference type="PROSITE-ProRule" id="PRU00493"/>
    </source>
</evidence>
<evidence type="ECO:0000256" key="2">
    <source>
        <dbReference type="ARBA" id="ARBA00023239"/>
    </source>
</evidence>
<dbReference type="EMBL" id="CP071444">
    <property type="protein sequence ID" value="QSX07858.1"/>
    <property type="molecule type" value="Genomic_DNA"/>
</dbReference>
<feature type="modified residue" description="Glycine radical" evidence="3">
    <location>
        <position position="283"/>
    </location>
</feature>
<evidence type="ECO:0000259" key="4">
    <source>
        <dbReference type="PROSITE" id="PS51149"/>
    </source>
</evidence>
<gene>
    <name evidence="6" type="ORF">J0B03_08545</name>
</gene>
<dbReference type="KEGG" id="alka:J0B03_08545"/>
<evidence type="ECO:0000256" key="1">
    <source>
        <dbReference type="ARBA" id="ARBA00022818"/>
    </source>
</evidence>
<dbReference type="InterPro" id="IPR004184">
    <property type="entry name" value="PFL_dom"/>
</dbReference>
<dbReference type="GO" id="GO:0016829">
    <property type="term" value="F:lyase activity"/>
    <property type="evidence" value="ECO:0007669"/>
    <property type="project" value="UniProtKB-KW"/>
</dbReference>